<keyword evidence="3" id="KW-1185">Reference proteome</keyword>
<reference evidence="1" key="2">
    <citation type="submission" date="2020-11" db="EMBL/GenBank/DDBJ databases">
        <authorList>
            <person name="McCartney M.A."/>
            <person name="Auch B."/>
            <person name="Kono T."/>
            <person name="Mallez S."/>
            <person name="Becker A."/>
            <person name="Gohl D.M."/>
            <person name="Silverstein K.A.T."/>
            <person name="Koren S."/>
            <person name="Bechman K.B."/>
            <person name="Herman A."/>
            <person name="Abrahante J.E."/>
            <person name="Garbe J."/>
        </authorList>
    </citation>
    <scope>NUCLEOTIDE SEQUENCE</scope>
    <source>
        <strain evidence="1">Duluth1</strain>
        <tissue evidence="1">Whole animal</tissue>
    </source>
</reference>
<sequence length="51" mass="5564">MLSYSLPNRTAGYTENRAARDGNTVKADSTDLVIGAYITDLKRTDQTGSVR</sequence>
<gene>
    <name evidence="1" type="ORF">DPMN_177014</name>
    <name evidence="2" type="ORF">DPMN_177016</name>
</gene>
<accession>A0A9D4IL72</accession>
<reference evidence="1" key="1">
    <citation type="journal article" date="2019" name="bioRxiv">
        <title>The Genome of the Zebra Mussel, Dreissena polymorpha: A Resource for Invasive Species Research.</title>
        <authorList>
            <person name="McCartney M.A."/>
            <person name="Auch B."/>
            <person name="Kono T."/>
            <person name="Mallez S."/>
            <person name="Zhang Y."/>
            <person name="Obille A."/>
            <person name="Becker A."/>
            <person name="Abrahante J.E."/>
            <person name="Garbe J."/>
            <person name="Badalamenti J.P."/>
            <person name="Herman A."/>
            <person name="Mangelson H."/>
            <person name="Liachko I."/>
            <person name="Sullivan S."/>
            <person name="Sone E.D."/>
            <person name="Koren S."/>
            <person name="Silverstein K.A.T."/>
            <person name="Beckman K.B."/>
            <person name="Gohl D.M."/>
        </authorList>
    </citation>
    <scope>NUCLEOTIDE SEQUENCE</scope>
    <source>
        <strain evidence="1">Duluth1</strain>
        <tissue evidence="1">Whole animal</tissue>
    </source>
</reference>
<proteinExistence type="predicted"/>
<dbReference type="Proteomes" id="UP000828390">
    <property type="component" value="Unassembled WGS sequence"/>
</dbReference>
<dbReference type="EMBL" id="JAIWYP010000009">
    <property type="protein sequence ID" value="KAH3775610.1"/>
    <property type="molecule type" value="Genomic_DNA"/>
</dbReference>
<evidence type="ECO:0000313" key="3">
    <source>
        <dbReference type="Proteomes" id="UP000828390"/>
    </source>
</evidence>
<evidence type="ECO:0000313" key="1">
    <source>
        <dbReference type="EMBL" id="KAH3775608.1"/>
    </source>
</evidence>
<evidence type="ECO:0000313" key="2">
    <source>
        <dbReference type="EMBL" id="KAH3775610.1"/>
    </source>
</evidence>
<organism evidence="1 3">
    <name type="scientific">Dreissena polymorpha</name>
    <name type="common">Zebra mussel</name>
    <name type="synonym">Mytilus polymorpha</name>
    <dbReference type="NCBI Taxonomy" id="45954"/>
    <lineage>
        <taxon>Eukaryota</taxon>
        <taxon>Metazoa</taxon>
        <taxon>Spiralia</taxon>
        <taxon>Lophotrochozoa</taxon>
        <taxon>Mollusca</taxon>
        <taxon>Bivalvia</taxon>
        <taxon>Autobranchia</taxon>
        <taxon>Heteroconchia</taxon>
        <taxon>Euheterodonta</taxon>
        <taxon>Imparidentia</taxon>
        <taxon>Neoheterodontei</taxon>
        <taxon>Myida</taxon>
        <taxon>Dreissenoidea</taxon>
        <taxon>Dreissenidae</taxon>
        <taxon>Dreissena</taxon>
    </lineage>
</organism>
<comment type="caution">
    <text evidence="1">The sequence shown here is derived from an EMBL/GenBank/DDBJ whole genome shotgun (WGS) entry which is preliminary data.</text>
</comment>
<name>A0A9D4IL72_DREPO</name>
<protein>
    <submittedName>
        <fullName evidence="1">Uncharacterized protein</fullName>
    </submittedName>
</protein>
<dbReference type="EMBL" id="JAIWYP010000009">
    <property type="protein sequence ID" value="KAH3775608.1"/>
    <property type="molecule type" value="Genomic_DNA"/>
</dbReference>
<dbReference type="AlphaFoldDB" id="A0A9D4IL72"/>